<dbReference type="InterPro" id="IPR052337">
    <property type="entry name" value="SAT4-like"/>
</dbReference>
<keyword evidence="2 6" id="KW-0812">Transmembrane</keyword>
<comment type="similarity">
    <text evidence="5">Belongs to the SAT4 family.</text>
</comment>
<reference evidence="8 9" key="1">
    <citation type="submission" date="2015-06" db="EMBL/GenBank/DDBJ databases">
        <title>Survival trade-offs in plant roots during colonization by closely related pathogenic and mutualistic fungi.</title>
        <authorList>
            <person name="Hacquard S."/>
            <person name="Kracher B."/>
            <person name="Hiruma K."/>
            <person name="Weinman A."/>
            <person name="Muench P."/>
            <person name="Garrido Oter R."/>
            <person name="Ver Loren van Themaat E."/>
            <person name="Dallerey J.-F."/>
            <person name="Damm U."/>
            <person name="Henrissat B."/>
            <person name="Lespinet O."/>
            <person name="Thon M."/>
            <person name="Kemen E."/>
            <person name="McHardy A.C."/>
            <person name="Schulze-Lefert P."/>
            <person name="O'Connell R.J."/>
        </authorList>
    </citation>
    <scope>NUCLEOTIDE SEQUENCE [LARGE SCALE GENOMIC DNA]</scope>
    <source>
        <strain evidence="8 9">0861</strain>
    </source>
</reference>
<keyword evidence="4 6" id="KW-0472">Membrane</keyword>
<evidence type="ECO:0000256" key="2">
    <source>
        <dbReference type="ARBA" id="ARBA00022692"/>
    </source>
</evidence>
<comment type="subcellular location">
    <subcellularLocation>
        <location evidence="1">Membrane</location>
        <topology evidence="1">Multi-pass membrane protein</topology>
    </subcellularLocation>
</comment>
<feature type="transmembrane region" description="Helical" evidence="6">
    <location>
        <begin position="27"/>
        <end position="47"/>
    </location>
</feature>
<name>A0A166RFK8_9PEZI</name>
<feature type="transmembrane region" description="Helical" evidence="6">
    <location>
        <begin position="54"/>
        <end position="75"/>
    </location>
</feature>
<dbReference type="Pfam" id="PF20684">
    <property type="entry name" value="Fung_rhodopsin"/>
    <property type="match status" value="1"/>
</dbReference>
<evidence type="ECO:0000256" key="3">
    <source>
        <dbReference type="ARBA" id="ARBA00022989"/>
    </source>
</evidence>
<sequence>MDIMAENETYSGVHFMDSPGYIGDRTLHLNTALIICTTVIIGLRLYIRTCVSKALGIDDLLAFLAFGLLIALSAMDIRLVQYGSGAHIGYVPRPFLAIWYESLTTQTLIYFMATGMMRLSIVTFLPRLSQDKNYLMLVYITGFFVVAQTTVCFFYRLTECRPITDIWKPRFLPGLDCVPPEADDAMMVTHQVIGLSLDLALMGLPIWVVCTNMLLSQRTFHVIVVFGTGIFVIVAGCIRLVMMKSSMFLADPTFNMSTIGSWTDLEAHVGLWVASFPALQPLVRIVSKEFRFRNRLHSYAKDGRSKTGAGGGIKTEPGVWAGTGCSECKVQNGRAINATESRAERGVRVKKDEKELDDTDNRVLRIHKQIEVEVRVDQEAAREDHSKQNS</sequence>
<dbReference type="Proteomes" id="UP000076552">
    <property type="component" value="Unassembled WGS sequence"/>
</dbReference>
<feature type="transmembrane region" description="Helical" evidence="6">
    <location>
        <begin position="95"/>
        <end position="113"/>
    </location>
</feature>
<feature type="transmembrane region" description="Helical" evidence="6">
    <location>
        <begin position="134"/>
        <end position="157"/>
    </location>
</feature>
<dbReference type="EMBL" id="LFIV01000112">
    <property type="protein sequence ID" value="KZL69189.1"/>
    <property type="molecule type" value="Genomic_DNA"/>
</dbReference>
<keyword evidence="9" id="KW-1185">Reference proteome</keyword>
<evidence type="ECO:0000256" key="4">
    <source>
        <dbReference type="ARBA" id="ARBA00023136"/>
    </source>
</evidence>
<gene>
    <name evidence="8" type="ORF">CT0861_03900</name>
</gene>
<dbReference type="AlphaFoldDB" id="A0A166RFK8"/>
<comment type="caution">
    <text evidence="8">The sequence shown here is derived from an EMBL/GenBank/DDBJ whole genome shotgun (WGS) entry which is preliminary data.</text>
</comment>
<evidence type="ECO:0000256" key="6">
    <source>
        <dbReference type="SAM" id="Phobius"/>
    </source>
</evidence>
<feature type="transmembrane region" description="Helical" evidence="6">
    <location>
        <begin position="222"/>
        <end position="242"/>
    </location>
</feature>
<evidence type="ECO:0000313" key="8">
    <source>
        <dbReference type="EMBL" id="KZL69189.1"/>
    </source>
</evidence>
<dbReference type="InterPro" id="IPR049326">
    <property type="entry name" value="Rhodopsin_dom_fungi"/>
</dbReference>
<dbReference type="PANTHER" id="PTHR33048:SF129">
    <property type="entry name" value="INTEGRAL MEMBRANE PROTEIN-RELATED"/>
    <property type="match status" value="1"/>
</dbReference>
<proteinExistence type="inferred from homology"/>
<protein>
    <submittedName>
        <fullName evidence="8">Integral membrane protein</fullName>
    </submittedName>
</protein>
<feature type="transmembrane region" description="Helical" evidence="6">
    <location>
        <begin position="192"/>
        <end position="215"/>
    </location>
</feature>
<feature type="domain" description="Rhodopsin" evidence="7">
    <location>
        <begin position="43"/>
        <end position="284"/>
    </location>
</feature>
<evidence type="ECO:0000313" key="9">
    <source>
        <dbReference type="Proteomes" id="UP000076552"/>
    </source>
</evidence>
<evidence type="ECO:0000256" key="1">
    <source>
        <dbReference type="ARBA" id="ARBA00004141"/>
    </source>
</evidence>
<evidence type="ECO:0000259" key="7">
    <source>
        <dbReference type="Pfam" id="PF20684"/>
    </source>
</evidence>
<dbReference type="GO" id="GO:0016020">
    <property type="term" value="C:membrane"/>
    <property type="evidence" value="ECO:0007669"/>
    <property type="project" value="UniProtKB-SubCell"/>
</dbReference>
<dbReference type="PANTHER" id="PTHR33048">
    <property type="entry name" value="PTH11-LIKE INTEGRAL MEMBRANE PROTEIN (AFU_ORTHOLOGUE AFUA_5G11245)"/>
    <property type="match status" value="1"/>
</dbReference>
<accession>A0A166RFK8</accession>
<keyword evidence="3 6" id="KW-1133">Transmembrane helix</keyword>
<organism evidence="8 9">
    <name type="scientific">Colletotrichum tofieldiae</name>
    <dbReference type="NCBI Taxonomy" id="708197"/>
    <lineage>
        <taxon>Eukaryota</taxon>
        <taxon>Fungi</taxon>
        <taxon>Dikarya</taxon>
        <taxon>Ascomycota</taxon>
        <taxon>Pezizomycotina</taxon>
        <taxon>Sordariomycetes</taxon>
        <taxon>Hypocreomycetidae</taxon>
        <taxon>Glomerellales</taxon>
        <taxon>Glomerellaceae</taxon>
        <taxon>Colletotrichum</taxon>
        <taxon>Colletotrichum spaethianum species complex</taxon>
    </lineage>
</organism>
<evidence type="ECO:0000256" key="5">
    <source>
        <dbReference type="ARBA" id="ARBA00038359"/>
    </source>
</evidence>